<sequence>MSEQREYLPDIEQGLRFFPEQASRFAGDLDTFYIVLVVICGLLTLLVFVLICYFGYRYRVASHTDRHNPPSSRTSQRIELGVLAVMFVVFMGVFVWASGLYLGQYRGPQSAMTINVVGKQWMWKVQHPTGAREINTLHVPVGEPITLRVTSEDVIHSFYIPDFRLKRDVLPGAYREVWFEATKAGEYRLFCAEYCGSYHSRMRGKIVALAPADYQRWLSRQGEQEAPAVAGARLFESYGCSGCHLGKSNVRAPSLAGIFGRPVPLAGGGTVMADEAYLRDSILQPQKHIVAGFNPIMPSFSGQISEDELLQIIAYIKSLEPEDEALNPADTTEGEES</sequence>
<proteinExistence type="inferred from homology"/>
<evidence type="ECO:0000259" key="20">
    <source>
        <dbReference type="PROSITE" id="PS50857"/>
    </source>
</evidence>
<comment type="catalytic activity">
    <reaction evidence="17">
        <text>4 Fe(II)-[cytochrome c] + O2 + 8 H(+)(in) = 4 Fe(III)-[cytochrome c] + 2 H2O + 4 H(+)(out)</text>
        <dbReference type="Rhea" id="RHEA:11436"/>
        <dbReference type="Rhea" id="RHEA-COMP:10350"/>
        <dbReference type="Rhea" id="RHEA-COMP:14399"/>
        <dbReference type="ChEBI" id="CHEBI:15377"/>
        <dbReference type="ChEBI" id="CHEBI:15378"/>
        <dbReference type="ChEBI" id="CHEBI:15379"/>
        <dbReference type="ChEBI" id="CHEBI:29033"/>
        <dbReference type="ChEBI" id="CHEBI:29034"/>
        <dbReference type="EC" id="7.1.1.9"/>
    </reaction>
</comment>
<evidence type="ECO:0000256" key="1">
    <source>
        <dbReference type="ARBA" id="ARBA00004141"/>
    </source>
</evidence>
<feature type="transmembrane region" description="Helical" evidence="19">
    <location>
        <begin position="32"/>
        <end position="56"/>
    </location>
</feature>
<protein>
    <recommendedName>
        <fullName evidence="3">cytochrome-c oxidase</fullName>
        <ecNumber evidence="3">7.1.1.9</ecNumber>
    </recommendedName>
    <alternativeName>
        <fullName evidence="16">Cytochrome aa3 subunit 2</fullName>
    </alternativeName>
</protein>
<dbReference type="PANTHER" id="PTHR22888:SF9">
    <property type="entry name" value="CYTOCHROME C OXIDASE SUBUNIT 2"/>
    <property type="match status" value="1"/>
</dbReference>
<feature type="domain" description="Cytochrome oxidase subunit II copper A binding" evidence="20">
    <location>
        <begin position="109"/>
        <end position="220"/>
    </location>
</feature>
<dbReference type="PANTHER" id="PTHR22888">
    <property type="entry name" value="CYTOCHROME C OXIDASE, SUBUNIT II"/>
    <property type="match status" value="1"/>
</dbReference>
<evidence type="ECO:0000256" key="5">
    <source>
        <dbReference type="ARBA" id="ARBA00022617"/>
    </source>
</evidence>
<keyword evidence="23" id="KW-1185">Reference proteome</keyword>
<organism evidence="22 23">
    <name type="scientific">Litchfieldella rifensis</name>
    <dbReference type="NCBI Taxonomy" id="762643"/>
    <lineage>
        <taxon>Bacteria</taxon>
        <taxon>Pseudomonadati</taxon>
        <taxon>Pseudomonadota</taxon>
        <taxon>Gammaproteobacteria</taxon>
        <taxon>Oceanospirillales</taxon>
        <taxon>Halomonadaceae</taxon>
        <taxon>Litchfieldella</taxon>
    </lineage>
</organism>
<evidence type="ECO:0000313" key="22">
    <source>
        <dbReference type="EMBL" id="MFC3283517.1"/>
    </source>
</evidence>
<keyword evidence="4" id="KW-0813">Transport</keyword>
<evidence type="ECO:0000256" key="12">
    <source>
        <dbReference type="ARBA" id="ARBA00023004"/>
    </source>
</evidence>
<evidence type="ECO:0000256" key="10">
    <source>
        <dbReference type="ARBA" id="ARBA00022982"/>
    </source>
</evidence>
<evidence type="ECO:0000256" key="18">
    <source>
        <dbReference type="PROSITE-ProRule" id="PRU00433"/>
    </source>
</evidence>
<dbReference type="RefSeq" id="WP_386772585.1">
    <property type="nucleotide sequence ID" value="NZ_JBHRUG010000017.1"/>
</dbReference>
<dbReference type="InterPro" id="IPR001505">
    <property type="entry name" value="Copper_CuA"/>
</dbReference>
<keyword evidence="12 18" id="KW-0408">Iron</keyword>
<keyword evidence="14 19" id="KW-0472">Membrane</keyword>
<feature type="transmembrane region" description="Helical" evidence="19">
    <location>
        <begin position="77"/>
        <end position="102"/>
    </location>
</feature>
<comment type="caution">
    <text evidence="22">The sequence shown here is derived from an EMBL/GenBank/DDBJ whole genome shotgun (WGS) entry which is preliminary data.</text>
</comment>
<dbReference type="Pfam" id="PF13442">
    <property type="entry name" value="Cytochrome_CBB3"/>
    <property type="match status" value="1"/>
</dbReference>
<dbReference type="SUPFAM" id="SSF46626">
    <property type="entry name" value="Cytochrome c"/>
    <property type="match status" value="1"/>
</dbReference>
<name>A0ABV7LLY0_9GAMM</name>
<evidence type="ECO:0000256" key="14">
    <source>
        <dbReference type="ARBA" id="ARBA00023136"/>
    </source>
</evidence>
<dbReference type="InterPro" id="IPR002429">
    <property type="entry name" value="CcO_II-like_C"/>
</dbReference>
<evidence type="ECO:0000256" key="17">
    <source>
        <dbReference type="ARBA" id="ARBA00047816"/>
    </source>
</evidence>
<evidence type="ECO:0000256" key="7">
    <source>
        <dbReference type="ARBA" id="ARBA00022692"/>
    </source>
</evidence>
<dbReference type="Gene3D" id="1.10.287.90">
    <property type="match status" value="1"/>
</dbReference>
<dbReference type="NCBIfam" id="TIGR02866">
    <property type="entry name" value="CoxB"/>
    <property type="match status" value="1"/>
</dbReference>
<evidence type="ECO:0000256" key="3">
    <source>
        <dbReference type="ARBA" id="ARBA00012949"/>
    </source>
</evidence>
<dbReference type="InterPro" id="IPR014222">
    <property type="entry name" value="Cyt_c_oxidase_su2"/>
</dbReference>
<evidence type="ECO:0000256" key="8">
    <source>
        <dbReference type="ARBA" id="ARBA00022723"/>
    </source>
</evidence>
<dbReference type="EMBL" id="JBHRUG010000017">
    <property type="protein sequence ID" value="MFC3283517.1"/>
    <property type="molecule type" value="Genomic_DNA"/>
</dbReference>
<dbReference type="PROSITE" id="PS50857">
    <property type="entry name" value="COX2_CUA"/>
    <property type="match status" value="1"/>
</dbReference>
<dbReference type="EC" id="7.1.1.9" evidence="3"/>
<dbReference type="InterPro" id="IPR045187">
    <property type="entry name" value="CcO_II"/>
</dbReference>
<dbReference type="PROSITE" id="PS00078">
    <property type="entry name" value="COX2"/>
    <property type="match status" value="1"/>
</dbReference>
<evidence type="ECO:0000256" key="13">
    <source>
        <dbReference type="ARBA" id="ARBA00023008"/>
    </source>
</evidence>
<keyword evidence="10" id="KW-0249">Electron transport</keyword>
<evidence type="ECO:0000256" key="6">
    <source>
        <dbReference type="ARBA" id="ARBA00022660"/>
    </source>
</evidence>
<feature type="domain" description="Cytochrome c" evidence="21">
    <location>
        <begin position="226"/>
        <end position="320"/>
    </location>
</feature>
<evidence type="ECO:0000256" key="9">
    <source>
        <dbReference type="ARBA" id="ARBA00022967"/>
    </source>
</evidence>
<dbReference type="CDD" id="cd13915">
    <property type="entry name" value="CuRO_HCO_II_like_2"/>
    <property type="match status" value="1"/>
</dbReference>
<reference evidence="23" key="1">
    <citation type="journal article" date="2019" name="Int. J. Syst. Evol. Microbiol.">
        <title>The Global Catalogue of Microorganisms (GCM) 10K type strain sequencing project: providing services to taxonomists for standard genome sequencing and annotation.</title>
        <authorList>
            <consortium name="The Broad Institute Genomics Platform"/>
            <consortium name="The Broad Institute Genome Sequencing Center for Infectious Disease"/>
            <person name="Wu L."/>
            <person name="Ma J."/>
        </authorList>
    </citation>
    <scope>NUCLEOTIDE SEQUENCE [LARGE SCALE GENOMIC DNA]</scope>
    <source>
        <strain evidence="23">CECT 7698</strain>
    </source>
</reference>
<dbReference type="SUPFAM" id="SSF49503">
    <property type="entry name" value="Cupredoxins"/>
    <property type="match status" value="1"/>
</dbReference>
<gene>
    <name evidence="22" type="primary">coxB</name>
    <name evidence="22" type="ORF">ACFOEV_07860</name>
</gene>
<dbReference type="InterPro" id="IPR036257">
    <property type="entry name" value="Cyt_c_oxidase_su2_TM_sf"/>
</dbReference>
<dbReference type="InterPro" id="IPR009056">
    <property type="entry name" value="Cyt_c-like_dom"/>
</dbReference>
<dbReference type="SUPFAM" id="SSF81464">
    <property type="entry name" value="Cytochrome c oxidase subunit II-like, transmembrane region"/>
    <property type="match status" value="1"/>
</dbReference>
<evidence type="ECO:0000259" key="21">
    <source>
        <dbReference type="PROSITE" id="PS51007"/>
    </source>
</evidence>
<dbReference type="Pfam" id="PF00116">
    <property type="entry name" value="COX2"/>
    <property type="match status" value="1"/>
</dbReference>
<dbReference type="PROSITE" id="PS51007">
    <property type="entry name" value="CYTC"/>
    <property type="match status" value="1"/>
</dbReference>
<evidence type="ECO:0000256" key="19">
    <source>
        <dbReference type="SAM" id="Phobius"/>
    </source>
</evidence>
<evidence type="ECO:0000256" key="15">
    <source>
        <dbReference type="ARBA" id="ARBA00024688"/>
    </source>
</evidence>
<dbReference type="InterPro" id="IPR036909">
    <property type="entry name" value="Cyt_c-like_dom_sf"/>
</dbReference>
<keyword evidence="6" id="KW-0679">Respiratory chain</keyword>
<keyword evidence="5 18" id="KW-0349">Heme</keyword>
<keyword evidence="13" id="KW-0186">Copper</keyword>
<keyword evidence="8 18" id="KW-0479">Metal-binding</keyword>
<evidence type="ECO:0000256" key="2">
    <source>
        <dbReference type="ARBA" id="ARBA00007866"/>
    </source>
</evidence>
<dbReference type="Gene3D" id="2.60.40.420">
    <property type="entry name" value="Cupredoxins - blue copper proteins"/>
    <property type="match status" value="1"/>
</dbReference>
<comment type="similarity">
    <text evidence="2">Belongs to the cytochrome c oxidase subunit 2 family.</text>
</comment>
<evidence type="ECO:0000256" key="11">
    <source>
        <dbReference type="ARBA" id="ARBA00022989"/>
    </source>
</evidence>
<comment type="subcellular location">
    <subcellularLocation>
        <location evidence="1">Membrane</location>
        <topology evidence="1">Multi-pass membrane protein</topology>
    </subcellularLocation>
</comment>
<comment type="function">
    <text evidence="15">Subunits I and II form the functional core of the enzyme complex. Electrons originating in cytochrome c are transferred via heme a and Cu(A) to the binuclear center formed by heme a3 and Cu(B).</text>
</comment>
<evidence type="ECO:0000256" key="4">
    <source>
        <dbReference type="ARBA" id="ARBA00022448"/>
    </source>
</evidence>
<dbReference type="Proteomes" id="UP001595579">
    <property type="component" value="Unassembled WGS sequence"/>
</dbReference>
<accession>A0ABV7LLY0</accession>
<evidence type="ECO:0000256" key="16">
    <source>
        <dbReference type="ARBA" id="ARBA00031399"/>
    </source>
</evidence>
<keyword evidence="7 19" id="KW-0812">Transmembrane</keyword>
<dbReference type="InterPro" id="IPR008972">
    <property type="entry name" value="Cupredoxin"/>
</dbReference>
<keyword evidence="11 19" id="KW-1133">Transmembrane helix</keyword>
<keyword evidence="9" id="KW-1278">Translocase</keyword>
<evidence type="ECO:0000313" key="23">
    <source>
        <dbReference type="Proteomes" id="UP001595579"/>
    </source>
</evidence>